<name>A0ABP2SNU2_BARBA</name>
<keyword evidence="4" id="KW-1185">Reference proteome</keyword>
<reference evidence="3 4" key="1">
    <citation type="journal article" date="2013" name="Genome Announc.">
        <title>Whole Genome Sequencing and Comparative Analysis of Bartonella bacilliformis Strain INS, the Causative Agent of Carrion's Disease.</title>
        <authorList>
            <person name="Tarazona D."/>
            <person name="Padilla C."/>
            <person name="Caceres O."/>
            <person name="Montenegro J.D."/>
            <person name="Bailon H."/>
            <person name="Ventura G."/>
            <person name="Mendoza G."/>
            <person name="Anaya E."/>
            <person name="Guio H."/>
        </authorList>
    </citation>
    <scope>NUCLEOTIDE SEQUENCE [LARGE SCALE GENOMIC DNA]</scope>
    <source>
        <strain evidence="3 4">INS</strain>
    </source>
</reference>
<dbReference type="Proteomes" id="UP000009359">
    <property type="component" value="Unassembled WGS sequence"/>
</dbReference>
<comment type="similarity">
    <text evidence="1">Belongs to the universal stress protein A family.</text>
</comment>
<organism evidence="3 4">
    <name type="scientific">Bartonella bacilliformis INS</name>
    <dbReference type="NCBI Taxonomy" id="1206782"/>
    <lineage>
        <taxon>Bacteria</taxon>
        <taxon>Pseudomonadati</taxon>
        <taxon>Pseudomonadota</taxon>
        <taxon>Alphaproteobacteria</taxon>
        <taxon>Hyphomicrobiales</taxon>
        <taxon>Bartonellaceae</taxon>
        <taxon>Bartonella</taxon>
    </lineage>
</organism>
<proteinExistence type="inferred from homology"/>
<dbReference type="RefSeq" id="WP_005766282.1">
    <property type="nucleotide sequence ID" value="NZ_AMQK01000005.1"/>
</dbReference>
<feature type="domain" description="UspA" evidence="2">
    <location>
        <begin position="1"/>
        <end position="156"/>
    </location>
</feature>
<dbReference type="CDD" id="cd00293">
    <property type="entry name" value="USP-like"/>
    <property type="match status" value="2"/>
</dbReference>
<dbReference type="PANTHER" id="PTHR46268">
    <property type="entry name" value="STRESS RESPONSE PROTEIN NHAX"/>
    <property type="match status" value="1"/>
</dbReference>
<feature type="domain" description="UspA" evidence="2">
    <location>
        <begin position="212"/>
        <end position="284"/>
    </location>
</feature>
<dbReference type="GeneID" id="4684740"/>
<evidence type="ECO:0000256" key="1">
    <source>
        <dbReference type="ARBA" id="ARBA00008791"/>
    </source>
</evidence>
<dbReference type="SUPFAM" id="SSF52402">
    <property type="entry name" value="Adenine nucleotide alpha hydrolases-like"/>
    <property type="match status" value="2"/>
</dbReference>
<dbReference type="InterPro" id="IPR006016">
    <property type="entry name" value="UspA"/>
</dbReference>
<comment type="caution">
    <text evidence="3">The sequence shown here is derived from an EMBL/GenBank/DDBJ whole genome shotgun (WGS) entry which is preliminary data.</text>
</comment>
<dbReference type="EMBL" id="AMQK01000005">
    <property type="protein sequence ID" value="EKS45779.1"/>
    <property type="molecule type" value="Genomic_DNA"/>
</dbReference>
<protein>
    <submittedName>
        <fullName evidence="3">Universal stress protein</fullName>
    </submittedName>
</protein>
<dbReference type="PANTHER" id="PTHR46268:SF6">
    <property type="entry name" value="UNIVERSAL STRESS PROTEIN UP12"/>
    <property type="match status" value="1"/>
</dbReference>
<dbReference type="Pfam" id="PF00582">
    <property type="entry name" value="Usp"/>
    <property type="match status" value="2"/>
</dbReference>
<sequence>MTKPILALIDSSIYAKPVCDLALWAAKSMQTTIRLLYVLDKAEEEISLPETQQTSDNIQNTLISEQQDIGLAKALFTQKIGQEALEKAKNYLNSHSQIEIETRLRHGNLSDALNIYGDQSSFIVMGKRGEQTESDTKQLGRNFENVVRSSRLPILVASSQFRPIQRIFIAFDGGPLIMNAIDFICKREFFKDVTFILGMAEDQIQAVQDSFNETLTRLQSAQFTVESLKTEDNFEQMILHSVQTLNLDMLLMGAFHHSKIHNFFFGSKTQNIIPKTPIPIMIMREL</sequence>
<evidence type="ECO:0000313" key="3">
    <source>
        <dbReference type="EMBL" id="EKS45779.1"/>
    </source>
</evidence>
<evidence type="ECO:0000259" key="2">
    <source>
        <dbReference type="Pfam" id="PF00582"/>
    </source>
</evidence>
<dbReference type="Gene3D" id="3.40.50.12370">
    <property type="match status" value="1"/>
</dbReference>
<gene>
    <name evidence="3" type="ORF">BbINS_01578</name>
</gene>
<accession>A0ABP2SNU2</accession>
<evidence type="ECO:0000313" key="4">
    <source>
        <dbReference type="Proteomes" id="UP000009359"/>
    </source>
</evidence>